<name>A0A1Q2CQT4_9ACTN</name>
<organism evidence="1 2">
    <name type="scientific">Tessaracoccus aquimaris</name>
    <dbReference type="NCBI Taxonomy" id="1332264"/>
    <lineage>
        <taxon>Bacteria</taxon>
        <taxon>Bacillati</taxon>
        <taxon>Actinomycetota</taxon>
        <taxon>Actinomycetes</taxon>
        <taxon>Propionibacteriales</taxon>
        <taxon>Propionibacteriaceae</taxon>
        <taxon>Tessaracoccus</taxon>
    </lineage>
</organism>
<dbReference type="Pfam" id="PF13376">
    <property type="entry name" value="OmdA"/>
    <property type="match status" value="1"/>
</dbReference>
<dbReference type="RefSeq" id="WP_077686812.1">
    <property type="nucleotide sequence ID" value="NZ_CP019606.1"/>
</dbReference>
<proteinExistence type="predicted"/>
<dbReference type="STRING" id="1332264.BW730_14130"/>
<gene>
    <name evidence="1" type="ORF">BW730_14130</name>
</gene>
<protein>
    <recommendedName>
        <fullName evidence="3">OmdA domain containing protein</fullName>
    </recommendedName>
</protein>
<evidence type="ECO:0000313" key="2">
    <source>
        <dbReference type="Proteomes" id="UP000188145"/>
    </source>
</evidence>
<sequence>METFEGAPVVHAETTEQWRDWLAGHHTDAKQAWLVLSKGGAVSYDDAVCQALCFGWIDSVSKPRDETTRYQRFGPRNPASTWVRSNRDRVQRLTDSGEMAPAGLALVEAAKASGVWDLLADVEEGIVPDDVRAALDAVPDAAATFDAFPAGVRKAILMWIVSAKRPATREARIATTVEKAARGERSGP</sequence>
<dbReference type="AlphaFoldDB" id="A0A1Q2CQT4"/>
<evidence type="ECO:0008006" key="3">
    <source>
        <dbReference type="Google" id="ProtNLM"/>
    </source>
</evidence>
<dbReference type="Proteomes" id="UP000188145">
    <property type="component" value="Chromosome"/>
</dbReference>
<reference evidence="2" key="1">
    <citation type="submission" date="2017-02" db="EMBL/GenBank/DDBJ databases">
        <title>Tessaracoccus aquaemaris sp. nov., isolated from the intestine of a Korean rockfish, Sebastes schlegelii, in a marine aquaculture pond.</title>
        <authorList>
            <person name="Tak E.J."/>
            <person name="Bae J.-W."/>
        </authorList>
    </citation>
    <scope>NUCLEOTIDE SEQUENCE [LARGE SCALE GENOMIC DNA]</scope>
    <source>
        <strain evidence="2">NSG39</strain>
    </source>
</reference>
<accession>A0A1Q2CQT4</accession>
<dbReference type="OrthoDB" id="9796999at2"/>
<dbReference type="EMBL" id="CP019606">
    <property type="protein sequence ID" value="AQP48476.1"/>
    <property type="molecule type" value="Genomic_DNA"/>
</dbReference>
<evidence type="ECO:0000313" key="1">
    <source>
        <dbReference type="EMBL" id="AQP48476.1"/>
    </source>
</evidence>
<dbReference type="KEGG" id="tes:BW730_14130"/>
<keyword evidence="2" id="KW-1185">Reference proteome</keyword>